<dbReference type="GO" id="GO:0005524">
    <property type="term" value="F:ATP binding"/>
    <property type="evidence" value="ECO:0007669"/>
    <property type="project" value="UniProtKB-KW"/>
</dbReference>
<dbReference type="EC" id="2.7.13.3" evidence="2"/>
<evidence type="ECO:0000256" key="6">
    <source>
        <dbReference type="ARBA" id="ARBA00022777"/>
    </source>
</evidence>
<dbReference type="Gene3D" id="1.20.5.1930">
    <property type="match status" value="1"/>
</dbReference>
<evidence type="ECO:0000313" key="10">
    <source>
        <dbReference type="EMBL" id="PZF85359.1"/>
    </source>
</evidence>
<evidence type="ECO:0000256" key="4">
    <source>
        <dbReference type="ARBA" id="ARBA00022679"/>
    </source>
</evidence>
<name>A0A2W2CB01_9ACTN</name>
<dbReference type="CDD" id="cd16917">
    <property type="entry name" value="HATPase_UhpB-NarQ-NarX-like"/>
    <property type="match status" value="1"/>
</dbReference>
<evidence type="ECO:0000256" key="3">
    <source>
        <dbReference type="ARBA" id="ARBA00022553"/>
    </source>
</evidence>
<dbReference type="GO" id="GO:0000155">
    <property type="term" value="F:phosphorelay sensor kinase activity"/>
    <property type="evidence" value="ECO:0007669"/>
    <property type="project" value="InterPro"/>
</dbReference>
<evidence type="ECO:0000256" key="8">
    <source>
        <dbReference type="ARBA" id="ARBA00023012"/>
    </source>
</evidence>
<dbReference type="EMBL" id="POTX01000351">
    <property type="protein sequence ID" value="PZF85359.1"/>
    <property type="molecule type" value="Genomic_DNA"/>
</dbReference>
<sequence length="378" mass="41041">MEPDTGIRVFWANHPHLATVIVVVVSLTAGLDFDMLTGDMTRASWWAVAVNTVISLALIWRRSWPWAVLAVTVTGDVLSGDTQLIAFAVVMYALVVHRSLQAATIGAVLSVAVLGVVTFQHEGRYGLGPFIGLYGLAVIIPVLVGATVATRRRHVRSLEDRAARLAREKEQEGKLAAARERVRIAHDMHDIVAHNLTIMVRLADGATAVADTDPERSRKAVQRVAALGREAMTDMRRLLGVLRDDTPDTPGDLESLIETFRIAGLPVTLRRHGPDPSSPGLQRVVFRVVQESLTNALRYADRPTDVLVDLDYGDDPIRIMVADDGRGTTPAPSVGSEQGLNAMRERVAMYGGTVEAGRQVVGWTVRVNLPHPSEGADV</sequence>
<keyword evidence="5" id="KW-0547">Nucleotide-binding</keyword>
<dbReference type="AlphaFoldDB" id="A0A2W2CB01"/>
<evidence type="ECO:0000256" key="2">
    <source>
        <dbReference type="ARBA" id="ARBA00012438"/>
    </source>
</evidence>
<accession>A0A2W2CB01</accession>
<evidence type="ECO:0000259" key="9">
    <source>
        <dbReference type="SMART" id="SM00387"/>
    </source>
</evidence>
<evidence type="ECO:0000256" key="7">
    <source>
        <dbReference type="ARBA" id="ARBA00022840"/>
    </source>
</evidence>
<organism evidence="10 11">
    <name type="scientific">Micromonospora endophytica</name>
    <dbReference type="NCBI Taxonomy" id="515350"/>
    <lineage>
        <taxon>Bacteria</taxon>
        <taxon>Bacillati</taxon>
        <taxon>Actinomycetota</taxon>
        <taxon>Actinomycetes</taxon>
        <taxon>Micromonosporales</taxon>
        <taxon>Micromonosporaceae</taxon>
        <taxon>Micromonospora</taxon>
    </lineage>
</organism>
<dbReference type="PANTHER" id="PTHR24421">
    <property type="entry name" value="NITRATE/NITRITE SENSOR PROTEIN NARX-RELATED"/>
    <property type="match status" value="1"/>
</dbReference>
<proteinExistence type="predicted"/>
<evidence type="ECO:0000313" key="11">
    <source>
        <dbReference type="Proteomes" id="UP000248627"/>
    </source>
</evidence>
<evidence type="ECO:0000256" key="1">
    <source>
        <dbReference type="ARBA" id="ARBA00000085"/>
    </source>
</evidence>
<evidence type="ECO:0000256" key="5">
    <source>
        <dbReference type="ARBA" id="ARBA00022741"/>
    </source>
</evidence>
<dbReference type="Gene3D" id="3.30.565.10">
    <property type="entry name" value="Histidine kinase-like ATPase, C-terminal domain"/>
    <property type="match status" value="1"/>
</dbReference>
<gene>
    <name evidence="10" type="ORF">C1I93_28705</name>
</gene>
<protein>
    <recommendedName>
        <fullName evidence="2">histidine kinase</fullName>
        <ecNumber evidence="2">2.7.13.3</ecNumber>
    </recommendedName>
</protein>
<dbReference type="Pfam" id="PF07730">
    <property type="entry name" value="HisKA_3"/>
    <property type="match status" value="1"/>
</dbReference>
<comment type="caution">
    <text evidence="10">The sequence shown here is derived from an EMBL/GenBank/DDBJ whole genome shotgun (WGS) entry which is preliminary data.</text>
</comment>
<dbReference type="InterPro" id="IPR036890">
    <property type="entry name" value="HATPase_C_sf"/>
</dbReference>
<dbReference type="InterPro" id="IPR003594">
    <property type="entry name" value="HATPase_dom"/>
</dbReference>
<dbReference type="OrthoDB" id="227596at2"/>
<dbReference type="PANTHER" id="PTHR24421:SF10">
    <property type="entry name" value="NITRATE_NITRITE SENSOR PROTEIN NARQ"/>
    <property type="match status" value="1"/>
</dbReference>
<dbReference type="InterPro" id="IPR050482">
    <property type="entry name" value="Sensor_HK_TwoCompSys"/>
</dbReference>
<keyword evidence="7" id="KW-0067">ATP-binding</keyword>
<comment type="catalytic activity">
    <reaction evidence="1">
        <text>ATP + protein L-histidine = ADP + protein N-phospho-L-histidine.</text>
        <dbReference type="EC" id="2.7.13.3"/>
    </reaction>
</comment>
<keyword evidence="8" id="KW-0902">Two-component regulatory system</keyword>
<feature type="domain" description="Histidine kinase/HSP90-like ATPase" evidence="9">
    <location>
        <begin position="280"/>
        <end position="373"/>
    </location>
</feature>
<reference evidence="10 11" key="1">
    <citation type="submission" date="2018-01" db="EMBL/GenBank/DDBJ databases">
        <title>Draft genome sequence of Jishengella endophytica.</title>
        <authorList>
            <person name="Sahin N."/>
            <person name="Ay H."/>
            <person name="Saygin H."/>
        </authorList>
    </citation>
    <scope>NUCLEOTIDE SEQUENCE [LARGE SCALE GENOMIC DNA]</scope>
    <source>
        <strain evidence="10 11">DSM 45430</strain>
    </source>
</reference>
<dbReference type="GO" id="GO:0016020">
    <property type="term" value="C:membrane"/>
    <property type="evidence" value="ECO:0007669"/>
    <property type="project" value="InterPro"/>
</dbReference>
<keyword evidence="4" id="KW-0808">Transferase</keyword>
<dbReference type="RefSeq" id="WP_111246395.1">
    <property type="nucleotide sequence ID" value="NZ_AP023358.1"/>
</dbReference>
<dbReference type="SMART" id="SM00387">
    <property type="entry name" value="HATPase_c"/>
    <property type="match status" value="1"/>
</dbReference>
<dbReference type="SUPFAM" id="SSF55874">
    <property type="entry name" value="ATPase domain of HSP90 chaperone/DNA topoisomerase II/histidine kinase"/>
    <property type="match status" value="1"/>
</dbReference>
<dbReference type="Pfam" id="PF02518">
    <property type="entry name" value="HATPase_c"/>
    <property type="match status" value="1"/>
</dbReference>
<keyword evidence="6 10" id="KW-0418">Kinase</keyword>
<dbReference type="InterPro" id="IPR011712">
    <property type="entry name" value="Sig_transdc_His_kin_sub3_dim/P"/>
</dbReference>
<keyword evidence="11" id="KW-1185">Reference proteome</keyword>
<dbReference type="GO" id="GO:0046983">
    <property type="term" value="F:protein dimerization activity"/>
    <property type="evidence" value="ECO:0007669"/>
    <property type="project" value="InterPro"/>
</dbReference>
<keyword evidence="3" id="KW-0597">Phosphoprotein</keyword>
<dbReference type="Proteomes" id="UP000248627">
    <property type="component" value="Unassembled WGS sequence"/>
</dbReference>